<dbReference type="InterPro" id="IPR008138">
    <property type="entry name" value="SapB_2"/>
</dbReference>
<dbReference type="InterPro" id="IPR011001">
    <property type="entry name" value="Saposin-like"/>
</dbReference>
<dbReference type="GO" id="GO:0016020">
    <property type="term" value="C:membrane"/>
    <property type="evidence" value="ECO:0007669"/>
    <property type="project" value="GOC"/>
</dbReference>
<keyword evidence="2" id="KW-0964">Secreted</keyword>
<evidence type="ECO:0000256" key="2">
    <source>
        <dbReference type="ARBA" id="ARBA00022525"/>
    </source>
</evidence>
<dbReference type="GO" id="GO:0006665">
    <property type="term" value="P:sphingolipid metabolic process"/>
    <property type="evidence" value="ECO:0007669"/>
    <property type="project" value="InterPro"/>
</dbReference>
<evidence type="ECO:0000256" key="1">
    <source>
        <dbReference type="ARBA" id="ARBA00004613"/>
    </source>
</evidence>
<organism>
    <name type="scientific">Branchiostoma floridae</name>
    <name type="common">Florida lancelet</name>
    <name type="synonym">Amphioxus</name>
    <dbReference type="NCBI Taxonomy" id="7739"/>
    <lineage>
        <taxon>Eukaryota</taxon>
        <taxon>Metazoa</taxon>
        <taxon>Chordata</taxon>
        <taxon>Cephalochordata</taxon>
        <taxon>Leptocardii</taxon>
        <taxon>Amphioxiformes</taxon>
        <taxon>Branchiostomatidae</taxon>
        <taxon>Branchiostoma</taxon>
    </lineage>
</organism>
<feature type="signal peptide" evidence="7">
    <location>
        <begin position="1"/>
        <end position="24"/>
    </location>
</feature>
<dbReference type="PANTHER" id="PTHR11480">
    <property type="entry name" value="SAPOSIN-RELATED"/>
    <property type="match status" value="1"/>
</dbReference>
<accession>C3YC10</accession>
<keyword evidence="4" id="KW-0677">Repeat</keyword>
<dbReference type="FunFam" id="1.10.225.10:FF:000002">
    <property type="entry name" value="prosaposin isoform X2"/>
    <property type="match status" value="1"/>
</dbReference>
<comment type="subcellular location">
    <subcellularLocation>
        <location evidence="1">Secreted</location>
    </subcellularLocation>
</comment>
<evidence type="ECO:0000256" key="4">
    <source>
        <dbReference type="ARBA" id="ARBA00022737"/>
    </source>
</evidence>
<keyword evidence="5" id="KW-1015">Disulfide bond</keyword>
<protein>
    <recommendedName>
        <fullName evidence="8">Saposin B-type domain-containing protein</fullName>
    </recommendedName>
</protein>
<dbReference type="Pfam" id="PF03489">
    <property type="entry name" value="SapB_2"/>
    <property type="match status" value="1"/>
</dbReference>
<dbReference type="GO" id="GO:0005576">
    <property type="term" value="C:extracellular region"/>
    <property type="evidence" value="ECO:0007669"/>
    <property type="project" value="UniProtKB-SubCell"/>
</dbReference>
<dbReference type="GO" id="GO:0005764">
    <property type="term" value="C:lysosome"/>
    <property type="evidence" value="ECO:0007669"/>
    <property type="project" value="InterPro"/>
</dbReference>
<evidence type="ECO:0000313" key="9">
    <source>
        <dbReference type="EMBL" id="EEN62185.1"/>
    </source>
</evidence>
<dbReference type="InterPro" id="IPR008373">
    <property type="entry name" value="Saposin"/>
</dbReference>
<evidence type="ECO:0000259" key="8">
    <source>
        <dbReference type="PROSITE" id="PS50015"/>
    </source>
</evidence>
<feature type="domain" description="Saposin B-type" evidence="8">
    <location>
        <begin position="400"/>
        <end position="481"/>
    </location>
</feature>
<evidence type="ECO:0000256" key="6">
    <source>
        <dbReference type="ARBA" id="ARBA00023180"/>
    </source>
</evidence>
<dbReference type="Gene3D" id="1.10.246.10">
    <property type="match status" value="1"/>
</dbReference>
<dbReference type="InParanoid" id="C3YC10"/>
<dbReference type="Gene3D" id="1.10.225.10">
    <property type="entry name" value="Saposin-like"/>
    <property type="match status" value="1"/>
</dbReference>
<keyword evidence="6" id="KW-0325">Glycoprotein</keyword>
<dbReference type="InterPro" id="IPR007856">
    <property type="entry name" value="SapB_1"/>
</dbReference>
<evidence type="ECO:0000256" key="5">
    <source>
        <dbReference type="ARBA" id="ARBA00023157"/>
    </source>
</evidence>
<sequence>MKLRVCMLLLAMVVIATMIDDVDSEGWGRRRRRSIVNSNDGTSKQSDETLLAHLDYPSQEGGEVSDEWKQVATHENGLPYNPLGSPMFVAPRPTDQHAINLMCSFIQEKPWLPNVEHDDEDVTTPNWDRLYADRSEDVNECCEKEGDEQELCIEKLRQKNVDQYCYFWAHSMEDALGLHEPCCEEAGEARVQCIDQARYGFDSDIHETDRTIEMMHVPLMQTLKRLSKQGISRPAPFDHKFCTWAKQQPDLTTPFDEATLQRMDPIQKNSEATRTLTSCCYISDDEPTIDQCMSSVREKVLDELCWEQEVVETGLPLIDASVVSEFPAGLNTIMSYKDDIPAHPCCHKSHTNRYSCFSQEWFGFEAHRDTYDHTAEIAQYKEKFAQLESKIVALAQEMGQTEICEFCKRTVFDVYGMLRKNATEEDIIEYLNQKCSQLPSGLRGQCTTIVKESGSDIIKMLMDGVHPDFICEEIKLCVSSNAARLAKGRCDCYRTGI</sequence>
<dbReference type="PANTHER" id="PTHR11480:SF3">
    <property type="entry name" value="BCDNA.GH08312"/>
    <property type="match status" value="1"/>
</dbReference>
<dbReference type="SUPFAM" id="SSF47862">
    <property type="entry name" value="Saposin"/>
    <property type="match status" value="1"/>
</dbReference>
<feature type="chain" id="PRO_5002933481" description="Saposin B-type domain-containing protein" evidence="7">
    <location>
        <begin position="25"/>
        <end position="497"/>
    </location>
</feature>
<evidence type="ECO:0000256" key="7">
    <source>
        <dbReference type="SAM" id="SignalP"/>
    </source>
</evidence>
<dbReference type="InterPro" id="IPR008139">
    <property type="entry name" value="SaposinB_dom"/>
</dbReference>
<reference evidence="9" key="1">
    <citation type="journal article" date="2008" name="Nature">
        <title>The amphioxus genome and the evolution of the chordate karyotype.</title>
        <authorList>
            <consortium name="US DOE Joint Genome Institute (JGI-PGF)"/>
            <person name="Putnam N.H."/>
            <person name="Butts T."/>
            <person name="Ferrier D.E.K."/>
            <person name="Furlong R.F."/>
            <person name="Hellsten U."/>
            <person name="Kawashima T."/>
            <person name="Robinson-Rechavi M."/>
            <person name="Shoguchi E."/>
            <person name="Terry A."/>
            <person name="Yu J.-K."/>
            <person name="Benito-Gutierrez E.L."/>
            <person name="Dubchak I."/>
            <person name="Garcia-Fernandez J."/>
            <person name="Gibson-Brown J.J."/>
            <person name="Grigoriev I.V."/>
            <person name="Horton A.C."/>
            <person name="de Jong P.J."/>
            <person name="Jurka J."/>
            <person name="Kapitonov V.V."/>
            <person name="Kohara Y."/>
            <person name="Kuroki Y."/>
            <person name="Lindquist E."/>
            <person name="Lucas S."/>
            <person name="Osoegawa K."/>
            <person name="Pennacchio L.A."/>
            <person name="Salamov A.A."/>
            <person name="Satou Y."/>
            <person name="Sauka-Spengler T."/>
            <person name="Schmutz J."/>
            <person name="Shin-I T."/>
            <person name="Toyoda A."/>
            <person name="Bronner-Fraser M."/>
            <person name="Fujiyama A."/>
            <person name="Holland L.Z."/>
            <person name="Holland P.W.H."/>
            <person name="Satoh N."/>
            <person name="Rokhsar D.S."/>
        </authorList>
    </citation>
    <scope>NUCLEOTIDE SEQUENCE [LARGE SCALE GENOMIC DNA]</scope>
    <source>
        <strain evidence="9">S238N-H82</strain>
        <tissue evidence="9">Testes</tissue>
    </source>
</reference>
<dbReference type="Pfam" id="PF05184">
    <property type="entry name" value="SapB_1"/>
    <property type="match status" value="1"/>
</dbReference>
<dbReference type="PRINTS" id="PR01797">
    <property type="entry name" value="SAPOSIN"/>
</dbReference>
<proteinExistence type="predicted"/>
<dbReference type="EMBL" id="GG666499">
    <property type="protein sequence ID" value="EEN62185.1"/>
    <property type="molecule type" value="Genomic_DNA"/>
</dbReference>
<dbReference type="PROSITE" id="PS50015">
    <property type="entry name" value="SAP_B"/>
    <property type="match status" value="1"/>
</dbReference>
<dbReference type="AlphaFoldDB" id="C3YC10"/>
<gene>
    <name evidence="9" type="ORF">BRAFLDRAFT_126495</name>
</gene>
<dbReference type="SMART" id="SM00741">
    <property type="entry name" value="SapB"/>
    <property type="match status" value="1"/>
</dbReference>
<evidence type="ECO:0000256" key="3">
    <source>
        <dbReference type="ARBA" id="ARBA00022729"/>
    </source>
</evidence>
<dbReference type="STRING" id="7739.C3YC10"/>
<keyword evidence="3 7" id="KW-0732">Signal</keyword>
<name>C3YC10_BRAFL</name>
<dbReference type="InterPro" id="IPR051428">
    <property type="entry name" value="Sphingo_Act-Surfact_Prot"/>
</dbReference>